<dbReference type="EMBL" id="KV448242">
    <property type="protein sequence ID" value="OAX39640.1"/>
    <property type="molecule type" value="Genomic_DNA"/>
</dbReference>
<organism evidence="1 2">
    <name type="scientific">Rhizopogon vinicolor AM-OR11-026</name>
    <dbReference type="NCBI Taxonomy" id="1314800"/>
    <lineage>
        <taxon>Eukaryota</taxon>
        <taxon>Fungi</taxon>
        <taxon>Dikarya</taxon>
        <taxon>Basidiomycota</taxon>
        <taxon>Agaricomycotina</taxon>
        <taxon>Agaricomycetes</taxon>
        <taxon>Agaricomycetidae</taxon>
        <taxon>Boletales</taxon>
        <taxon>Suillineae</taxon>
        <taxon>Rhizopogonaceae</taxon>
        <taxon>Rhizopogon</taxon>
    </lineage>
</organism>
<keyword evidence="2" id="KW-1185">Reference proteome</keyword>
<name>A0A1B7N452_9AGAM</name>
<dbReference type="Proteomes" id="UP000092154">
    <property type="component" value="Unassembled WGS sequence"/>
</dbReference>
<dbReference type="AlphaFoldDB" id="A0A1B7N452"/>
<sequence length="144" mass="15794">MVRLQGPASHIYIPDPYPSSSPRIAKQTNGKMLCPGKKYAKRKDTKGRVVTLQQSLSHLLAIMKGFVSSVLITMAFLKMTAAAPAVLELSSGNYFVALTLLTTQTSTSARNNSSARSPLRLKMSRSAQLKLFVRFHSSVLLRLV</sequence>
<reference evidence="1 2" key="1">
    <citation type="submission" date="2016-06" db="EMBL/GenBank/DDBJ databases">
        <title>Comparative genomics of the ectomycorrhizal sister species Rhizopogon vinicolor and Rhizopogon vesiculosus (Basidiomycota: Boletales) reveals a divergence of the mating type B locus.</title>
        <authorList>
            <consortium name="DOE Joint Genome Institute"/>
            <person name="Mujic A.B."/>
            <person name="Kuo A."/>
            <person name="Tritt A."/>
            <person name="Lipzen A."/>
            <person name="Chen C."/>
            <person name="Johnson J."/>
            <person name="Sharma A."/>
            <person name="Barry K."/>
            <person name="Grigoriev I.V."/>
            <person name="Spatafora J.W."/>
        </authorList>
    </citation>
    <scope>NUCLEOTIDE SEQUENCE [LARGE SCALE GENOMIC DNA]</scope>
    <source>
        <strain evidence="1 2">AM-OR11-026</strain>
    </source>
</reference>
<protein>
    <submittedName>
        <fullName evidence="1">Uncharacterized protein</fullName>
    </submittedName>
</protein>
<evidence type="ECO:0000313" key="2">
    <source>
        <dbReference type="Proteomes" id="UP000092154"/>
    </source>
</evidence>
<proteinExistence type="predicted"/>
<gene>
    <name evidence="1" type="ORF">K503DRAFT_71680</name>
</gene>
<dbReference type="InParanoid" id="A0A1B7N452"/>
<evidence type="ECO:0000313" key="1">
    <source>
        <dbReference type="EMBL" id="OAX39640.1"/>
    </source>
</evidence>
<accession>A0A1B7N452</accession>